<dbReference type="CDD" id="cd03784">
    <property type="entry name" value="GT1_Gtf-like"/>
    <property type="match status" value="1"/>
</dbReference>
<evidence type="ECO:0000256" key="3">
    <source>
        <dbReference type="ARBA" id="ARBA00022679"/>
    </source>
</evidence>
<reference evidence="7 8" key="1">
    <citation type="submission" date="2024-11" db="EMBL/GenBank/DDBJ databases">
        <title>A near-complete genome assembly of Cinchona calisaya.</title>
        <authorList>
            <person name="Lian D.C."/>
            <person name="Zhao X.W."/>
            <person name="Wei L."/>
        </authorList>
    </citation>
    <scope>NUCLEOTIDE SEQUENCE [LARGE SCALE GENOMIC DNA]</scope>
    <source>
        <tissue evidence="7">Nenye</tissue>
    </source>
</reference>
<dbReference type="FunFam" id="3.40.50.2000:FF:000071">
    <property type="entry name" value="Glycosyltransferase"/>
    <property type="match status" value="1"/>
</dbReference>
<keyword evidence="8" id="KW-1185">Reference proteome</keyword>
<dbReference type="Gene3D" id="3.40.50.2000">
    <property type="entry name" value="Glycogen Phosphorylase B"/>
    <property type="match status" value="2"/>
</dbReference>
<keyword evidence="2 4" id="KW-0328">Glycosyltransferase</keyword>
<sequence>MAAAAATPSLLPHFVLVPLMSPGHLLPMVDIAKLLAEQGVIVSIVTTPLNTIRIQATIDQAVHSGLLIRLLEFFFPAAEAGLPEWCENMDVLPSRNLIKNFSVASSMLQQPFEELFDELEPRPICIISGKNLAWTVETARKFGIPRLFFDGMGCFSFSCSHSLHVSKILDGLSQFEPFIVPGLPHRIELTKKKLPENLNPGSPDLTDFRNKMVAAESISDGIIVNTFEELEPEYIKIYRKVKGCKVWCVGPVSACNKSALDKATRGKSSSVDQETKCLEWLNFQEPGSVIYASLGSICGLTASQLIELGLGLEASNRPFIWVIRVGEKSRELDKWISDVRFEERTEGRGFVMRGWSPQVLILSHPSTGAFLTHCGWNSTLEGLCAGLPIITCPLFSEQFINEKLVVEVLNTGVSVGNEAAVTWGLEEKSGLVMKRENVKKAIDLVMEKGDEAGERRRRTRQIAEIANMAVQEGGSSYLNVKGLIEDIMQFGKSST</sequence>
<dbReference type="PANTHER" id="PTHR48047:SF237">
    <property type="entry name" value="UDP-GLYCOSYLTRANSFERASE 73C3-LIKE"/>
    <property type="match status" value="1"/>
</dbReference>
<dbReference type="InterPro" id="IPR002213">
    <property type="entry name" value="UDP_glucos_trans"/>
</dbReference>
<evidence type="ECO:0000313" key="8">
    <source>
        <dbReference type="Proteomes" id="UP001630127"/>
    </source>
</evidence>
<dbReference type="SUPFAM" id="SSF53756">
    <property type="entry name" value="UDP-Glycosyltransferase/glycogen phosphorylase"/>
    <property type="match status" value="1"/>
</dbReference>
<feature type="domain" description="Glycosyltransferase N-terminal" evidence="6">
    <location>
        <begin position="15"/>
        <end position="252"/>
    </location>
</feature>
<dbReference type="GO" id="GO:0046527">
    <property type="term" value="F:glucosyltransferase activity"/>
    <property type="evidence" value="ECO:0007669"/>
    <property type="project" value="UniProtKB-ARBA"/>
</dbReference>
<evidence type="ECO:0000256" key="4">
    <source>
        <dbReference type="RuleBase" id="RU003718"/>
    </source>
</evidence>
<comment type="similarity">
    <text evidence="1 4">Belongs to the UDP-glycosyltransferase family.</text>
</comment>
<dbReference type="InterPro" id="IPR035595">
    <property type="entry name" value="UDP_glycos_trans_CS"/>
</dbReference>
<evidence type="ECO:0000256" key="5">
    <source>
        <dbReference type="RuleBase" id="RU362057"/>
    </source>
</evidence>
<accession>A0ABD3AY69</accession>
<dbReference type="PROSITE" id="PS00375">
    <property type="entry name" value="UDPGT"/>
    <property type="match status" value="1"/>
</dbReference>
<dbReference type="Pfam" id="PF26168">
    <property type="entry name" value="Glyco_transf_N"/>
    <property type="match status" value="1"/>
</dbReference>
<comment type="caution">
    <text evidence="7">The sequence shown here is derived from an EMBL/GenBank/DDBJ whole genome shotgun (WGS) entry which is preliminary data.</text>
</comment>
<keyword evidence="3 4" id="KW-0808">Transferase</keyword>
<evidence type="ECO:0000256" key="1">
    <source>
        <dbReference type="ARBA" id="ARBA00009995"/>
    </source>
</evidence>
<gene>
    <name evidence="7" type="ORF">ACH5RR_004676</name>
</gene>
<proteinExistence type="inferred from homology"/>
<evidence type="ECO:0000256" key="2">
    <source>
        <dbReference type="ARBA" id="ARBA00022676"/>
    </source>
</evidence>
<dbReference type="PANTHER" id="PTHR48047">
    <property type="entry name" value="GLYCOSYLTRANSFERASE"/>
    <property type="match status" value="1"/>
</dbReference>
<name>A0ABD3AY69_9GENT</name>
<dbReference type="EC" id="2.4.1.-" evidence="5"/>
<dbReference type="Pfam" id="PF00201">
    <property type="entry name" value="UDPGT"/>
    <property type="match status" value="1"/>
</dbReference>
<protein>
    <recommendedName>
        <fullName evidence="5">Glycosyltransferase</fullName>
        <ecNumber evidence="5">2.4.1.-</ecNumber>
    </recommendedName>
</protein>
<evidence type="ECO:0000313" key="7">
    <source>
        <dbReference type="EMBL" id="KAL3536215.1"/>
    </source>
</evidence>
<dbReference type="Proteomes" id="UP001630127">
    <property type="component" value="Unassembled WGS sequence"/>
</dbReference>
<organism evidence="7 8">
    <name type="scientific">Cinchona calisaya</name>
    <dbReference type="NCBI Taxonomy" id="153742"/>
    <lineage>
        <taxon>Eukaryota</taxon>
        <taxon>Viridiplantae</taxon>
        <taxon>Streptophyta</taxon>
        <taxon>Embryophyta</taxon>
        <taxon>Tracheophyta</taxon>
        <taxon>Spermatophyta</taxon>
        <taxon>Magnoliopsida</taxon>
        <taxon>eudicotyledons</taxon>
        <taxon>Gunneridae</taxon>
        <taxon>Pentapetalae</taxon>
        <taxon>asterids</taxon>
        <taxon>lamiids</taxon>
        <taxon>Gentianales</taxon>
        <taxon>Rubiaceae</taxon>
        <taxon>Cinchonoideae</taxon>
        <taxon>Cinchoneae</taxon>
        <taxon>Cinchona</taxon>
    </lineage>
</organism>
<dbReference type="InterPro" id="IPR058980">
    <property type="entry name" value="Glyco_transf_N"/>
</dbReference>
<evidence type="ECO:0000259" key="6">
    <source>
        <dbReference type="Pfam" id="PF26168"/>
    </source>
</evidence>
<dbReference type="EMBL" id="JBJUIK010000002">
    <property type="protein sequence ID" value="KAL3536215.1"/>
    <property type="molecule type" value="Genomic_DNA"/>
</dbReference>
<dbReference type="FunFam" id="3.40.50.2000:FF:000047">
    <property type="entry name" value="Glycosyltransferase"/>
    <property type="match status" value="1"/>
</dbReference>
<dbReference type="AlphaFoldDB" id="A0ABD3AY69"/>